<gene>
    <name evidence="2" type="ORF">AWC06_17895</name>
</gene>
<dbReference type="Proteomes" id="UP000194000">
    <property type="component" value="Unassembled WGS sequence"/>
</dbReference>
<keyword evidence="3" id="KW-1185">Reference proteome</keyword>
<organism evidence="2 3">
    <name type="scientific">Mycobacterium fragae</name>
    <dbReference type="NCBI Taxonomy" id="1260918"/>
    <lineage>
        <taxon>Bacteria</taxon>
        <taxon>Bacillati</taxon>
        <taxon>Actinomycetota</taxon>
        <taxon>Actinomycetes</taxon>
        <taxon>Mycobacteriales</taxon>
        <taxon>Mycobacteriaceae</taxon>
        <taxon>Mycobacterium</taxon>
    </lineage>
</organism>
<evidence type="ECO:0000313" key="3">
    <source>
        <dbReference type="Proteomes" id="UP000194000"/>
    </source>
</evidence>
<keyword evidence="2" id="KW-0251">Elongation factor</keyword>
<dbReference type="InterPro" id="IPR001437">
    <property type="entry name" value="Tscrpt_elong_fac_GreA/B_C"/>
</dbReference>
<dbReference type="EMBL" id="LQOW01000025">
    <property type="protein sequence ID" value="ORV59236.1"/>
    <property type="molecule type" value="Genomic_DNA"/>
</dbReference>
<dbReference type="GO" id="GO:0003746">
    <property type="term" value="F:translation elongation factor activity"/>
    <property type="evidence" value="ECO:0007669"/>
    <property type="project" value="UniProtKB-KW"/>
</dbReference>
<dbReference type="SUPFAM" id="SSF54534">
    <property type="entry name" value="FKBP-like"/>
    <property type="match status" value="1"/>
</dbReference>
<keyword evidence="2" id="KW-0648">Protein biosynthesis</keyword>
<evidence type="ECO:0000259" key="1">
    <source>
        <dbReference type="Pfam" id="PF01272"/>
    </source>
</evidence>
<comment type="caution">
    <text evidence="2">The sequence shown here is derived from an EMBL/GenBank/DDBJ whole genome shotgun (WGS) entry which is preliminary data.</text>
</comment>
<accession>A0A1X1UQU5</accession>
<dbReference type="OrthoDB" id="5118809at2"/>
<feature type="domain" description="Transcription elongation factor GreA/GreB C-terminal" evidence="1">
    <location>
        <begin position="77"/>
        <end position="135"/>
    </location>
</feature>
<sequence length="167" mass="18436">MTSTPRWMTRQHYIELQNESFALRSRRSIEVPDDLMDYDASLLARHSARQARIRDIEDLLANAIVDGKPVGELIAEPGMVLTIRYDDTGETETFLLGRADVEDTDITAYSMASPLGRSIAGARPGDQRIYAIPHERGRLVTLLDAVPYGRYVAKSPGLQAAYKGAGG</sequence>
<dbReference type="STRING" id="1260918.AWC06_17895"/>
<dbReference type="InterPro" id="IPR036953">
    <property type="entry name" value="GreA/GreB_C_sf"/>
</dbReference>
<dbReference type="GO" id="GO:0032784">
    <property type="term" value="P:regulation of DNA-templated transcription elongation"/>
    <property type="evidence" value="ECO:0007669"/>
    <property type="project" value="InterPro"/>
</dbReference>
<evidence type="ECO:0000313" key="2">
    <source>
        <dbReference type="EMBL" id="ORV59236.1"/>
    </source>
</evidence>
<dbReference type="Gene3D" id="3.10.50.30">
    <property type="entry name" value="Transcription elongation factor, GreA/GreB, C-terminal domain"/>
    <property type="match status" value="1"/>
</dbReference>
<dbReference type="AlphaFoldDB" id="A0A1X1UQU5"/>
<name>A0A1X1UQU5_9MYCO</name>
<protein>
    <submittedName>
        <fullName evidence="2">Transcription elongation factor GreA</fullName>
    </submittedName>
</protein>
<proteinExistence type="predicted"/>
<reference evidence="2 3" key="1">
    <citation type="submission" date="2016-01" db="EMBL/GenBank/DDBJ databases">
        <title>The new phylogeny of the genus Mycobacterium.</title>
        <authorList>
            <person name="Tarcisio F."/>
            <person name="Conor M."/>
            <person name="Antonella G."/>
            <person name="Elisabetta G."/>
            <person name="Giulia F.S."/>
            <person name="Sara T."/>
            <person name="Anna F."/>
            <person name="Clotilde B."/>
            <person name="Roberto B."/>
            <person name="Veronica D.S."/>
            <person name="Fabio R."/>
            <person name="Monica P."/>
            <person name="Olivier J."/>
            <person name="Enrico T."/>
            <person name="Nicola S."/>
        </authorList>
    </citation>
    <scope>NUCLEOTIDE SEQUENCE [LARGE SCALE GENOMIC DNA]</scope>
    <source>
        <strain evidence="2 3">DSM 45731</strain>
    </source>
</reference>
<dbReference type="GO" id="GO:0003677">
    <property type="term" value="F:DNA binding"/>
    <property type="evidence" value="ECO:0007669"/>
    <property type="project" value="InterPro"/>
</dbReference>
<dbReference type="Pfam" id="PF01272">
    <property type="entry name" value="GreA_GreB"/>
    <property type="match status" value="1"/>
</dbReference>